<dbReference type="InterPro" id="IPR027417">
    <property type="entry name" value="P-loop_NTPase"/>
</dbReference>
<keyword evidence="4" id="KW-1003">Cell membrane</keyword>
<reference evidence="9 11" key="1">
    <citation type="submission" date="2018-09" db="EMBL/GenBank/DDBJ databases">
        <title>Whole genome sequencing of Citrobacter freundii AR_0116.</title>
        <authorList>
            <person name="Conlan S."/>
            <person name="Thomas P.J."/>
            <person name="Mullikin J."/>
            <person name="Frank K.M."/>
            <person name="Segre J.A."/>
        </authorList>
    </citation>
    <scope>NUCLEOTIDE SEQUENCE [LARGE SCALE GENOMIC DNA]</scope>
    <source>
        <strain evidence="9 11">AR_0116</strain>
    </source>
</reference>
<proteinExistence type="inferred from homology"/>
<dbReference type="GeneID" id="87001588"/>
<evidence type="ECO:0000256" key="7">
    <source>
        <dbReference type="ARBA" id="ARBA00023136"/>
    </source>
</evidence>
<keyword evidence="5" id="KW-0547">Nucleotide-binding</keyword>
<evidence type="ECO:0000256" key="4">
    <source>
        <dbReference type="ARBA" id="ARBA00022475"/>
    </source>
</evidence>
<dbReference type="GO" id="GO:0005524">
    <property type="term" value="F:ATP binding"/>
    <property type="evidence" value="ECO:0007669"/>
    <property type="project" value="UniProtKB-KW"/>
</dbReference>
<evidence type="ECO:0000256" key="5">
    <source>
        <dbReference type="ARBA" id="ARBA00022741"/>
    </source>
</evidence>
<sequence>MLSLRQVSLEVARYRWYGARNWSSLLQDISFDVAPGQMVALVGGSGEGKSLLLQCLLDLLPENLRFQGTITLEGKTLNSDDIRKCRGDTFSYVPQGVQALNPLLSIEKHLRRACQLSGQQWNAGKIERLLQRSRLESRVLDAFPRQLSGGMAKRVLACHASLNQARYILADEITAWLDAPLANQLLEQLREQCEQGAGVLWVTHDLTLAARHADRIVALHQGRVSDNVSREQLLRGEISEHLQRQWRALPERNQLFGERDVVLS</sequence>
<dbReference type="Proteomes" id="UP000263627">
    <property type="component" value="Chromosome"/>
</dbReference>
<dbReference type="InterPro" id="IPR003439">
    <property type="entry name" value="ABC_transporter-like_ATP-bd"/>
</dbReference>
<comment type="similarity">
    <text evidence="2">Belongs to the ABC transporter superfamily.</text>
</comment>
<evidence type="ECO:0000259" key="8">
    <source>
        <dbReference type="PROSITE" id="PS50893"/>
    </source>
</evidence>
<organism evidence="10">
    <name type="scientific">Citrobacter freundii</name>
    <dbReference type="NCBI Taxonomy" id="546"/>
    <lineage>
        <taxon>Bacteria</taxon>
        <taxon>Pseudomonadati</taxon>
        <taxon>Pseudomonadota</taxon>
        <taxon>Gammaproteobacteria</taxon>
        <taxon>Enterobacterales</taxon>
        <taxon>Enterobacteriaceae</taxon>
        <taxon>Citrobacter</taxon>
        <taxon>Citrobacter freundii complex</taxon>
    </lineage>
</organism>
<dbReference type="GO" id="GO:0005886">
    <property type="term" value="C:plasma membrane"/>
    <property type="evidence" value="ECO:0007669"/>
    <property type="project" value="UniProtKB-SubCell"/>
</dbReference>
<dbReference type="Pfam" id="PF00005">
    <property type="entry name" value="ABC_tran"/>
    <property type="match status" value="1"/>
</dbReference>
<dbReference type="SUPFAM" id="SSF52540">
    <property type="entry name" value="P-loop containing nucleoside triphosphate hydrolases"/>
    <property type="match status" value="1"/>
</dbReference>
<evidence type="ECO:0000256" key="2">
    <source>
        <dbReference type="ARBA" id="ARBA00005417"/>
    </source>
</evidence>
<comment type="subcellular location">
    <subcellularLocation>
        <location evidence="1">Cell inner membrane</location>
        <topology evidence="1">Peripheral membrane protein</topology>
    </subcellularLocation>
</comment>
<dbReference type="PROSITE" id="PS50893">
    <property type="entry name" value="ABC_TRANSPORTER_2"/>
    <property type="match status" value="1"/>
</dbReference>
<evidence type="ECO:0000313" key="9">
    <source>
        <dbReference type="EMBL" id="AXZ47839.1"/>
    </source>
</evidence>
<keyword evidence="3" id="KW-0813">Transport</keyword>
<dbReference type="InterPro" id="IPR003593">
    <property type="entry name" value="AAA+_ATPase"/>
</dbReference>
<keyword evidence="6 10" id="KW-0067">ATP-binding</keyword>
<dbReference type="SMART" id="SM00382">
    <property type="entry name" value="AAA"/>
    <property type="match status" value="1"/>
</dbReference>
<dbReference type="InterPro" id="IPR050388">
    <property type="entry name" value="ABC_Ni/Peptide_Import"/>
</dbReference>
<dbReference type="EMBL" id="CP032184">
    <property type="protein sequence ID" value="AXZ47839.1"/>
    <property type="molecule type" value="Genomic_DNA"/>
</dbReference>
<protein>
    <submittedName>
        <fullName evidence="10">ATP-binding cassette domain-containing protein</fullName>
    </submittedName>
    <submittedName>
        <fullName evidence="9">Peptide ABC transporter ATP-binding protein</fullName>
    </submittedName>
</protein>
<dbReference type="PANTHER" id="PTHR43297">
    <property type="entry name" value="OLIGOPEPTIDE TRANSPORT ATP-BINDING PROTEIN APPD"/>
    <property type="match status" value="1"/>
</dbReference>
<reference evidence="10" key="2">
    <citation type="submission" date="2021-07" db="EMBL/GenBank/DDBJ databases">
        <authorList>
            <consortium name="Clinical and Environmental Microbiology Branch: Whole genome sequencing antimicrobial resistance pathogens in the healthcare setting"/>
        </authorList>
    </citation>
    <scope>NUCLEOTIDE SEQUENCE</scope>
    <source>
        <strain evidence="10">2021DK-00049</strain>
    </source>
</reference>
<name>A0AAD2SFY3_CITFR</name>
<keyword evidence="7" id="KW-0472">Membrane</keyword>
<dbReference type="GO" id="GO:0016887">
    <property type="term" value="F:ATP hydrolysis activity"/>
    <property type="evidence" value="ECO:0007669"/>
    <property type="project" value="InterPro"/>
</dbReference>
<dbReference type="EMBL" id="ABBJDF010000012">
    <property type="protein sequence ID" value="EHT9939358.1"/>
    <property type="molecule type" value="Genomic_DNA"/>
</dbReference>
<evidence type="ECO:0000313" key="11">
    <source>
        <dbReference type="Proteomes" id="UP000263627"/>
    </source>
</evidence>
<feature type="domain" description="ABC transporter" evidence="8">
    <location>
        <begin position="4"/>
        <end position="246"/>
    </location>
</feature>
<gene>
    <name evidence="9" type="ORF">AM363_13355</name>
    <name evidence="10" type="ORF">KY227_002431</name>
</gene>
<dbReference type="AlphaFoldDB" id="A0AAD2SFY3"/>
<accession>A0AAD2SFY3</accession>
<evidence type="ECO:0000313" key="10">
    <source>
        <dbReference type="EMBL" id="EHT9939358.1"/>
    </source>
</evidence>
<evidence type="ECO:0000256" key="1">
    <source>
        <dbReference type="ARBA" id="ARBA00004417"/>
    </source>
</evidence>
<evidence type="ECO:0000256" key="3">
    <source>
        <dbReference type="ARBA" id="ARBA00022448"/>
    </source>
</evidence>
<dbReference type="PANTHER" id="PTHR43297:SF11">
    <property type="entry name" value="ATPASE COMPONENT OF ABC-TYPE TRANSPORT SYSTEM"/>
    <property type="match status" value="1"/>
</dbReference>
<dbReference type="Gene3D" id="3.40.50.300">
    <property type="entry name" value="P-loop containing nucleotide triphosphate hydrolases"/>
    <property type="match status" value="1"/>
</dbReference>
<evidence type="ECO:0000256" key="6">
    <source>
        <dbReference type="ARBA" id="ARBA00022840"/>
    </source>
</evidence>
<dbReference type="RefSeq" id="WP_119174154.1">
    <property type="nucleotide sequence ID" value="NZ_CP032184.1"/>
</dbReference>